<reference evidence="1" key="1">
    <citation type="submission" date="2023-03" db="EMBL/GenBank/DDBJ databases">
        <title>Amycolatopsis taiwanensis NBRC 103393.</title>
        <authorList>
            <person name="Ichikawa N."/>
            <person name="Sato H."/>
            <person name="Tonouchi N."/>
        </authorList>
    </citation>
    <scope>NUCLEOTIDE SEQUENCE</scope>
    <source>
        <strain evidence="1">NBRC 103393</strain>
    </source>
</reference>
<dbReference type="RefSeq" id="WP_052372855.1">
    <property type="nucleotide sequence ID" value="NZ_BSTI01000003.1"/>
</dbReference>
<dbReference type="EMBL" id="BSTI01000003">
    <property type="protein sequence ID" value="GLY65060.1"/>
    <property type="molecule type" value="Genomic_DNA"/>
</dbReference>
<protein>
    <submittedName>
        <fullName evidence="1">Uncharacterized protein</fullName>
    </submittedName>
</protein>
<comment type="caution">
    <text evidence="1">The sequence shown here is derived from an EMBL/GenBank/DDBJ whole genome shotgun (WGS) entry which is preliminary data.</text>
</comment>
<accession>A0A9W6VDS6</accession>
<organism evidence="1 2">
    <name type="scientific">Amycolatopsis taiwanensis</name>
    <dbReference type="NCBI Taxonomy" id="342230"/>
    <lineage>
        <taxon>Bacteria</taxon>
        <taxon>Bacillati</taxon>
        <taxon>Actinomycetota</taxon>
        <taxon>Actinomycetes</taxon>
        <taxon>Pseudonocardiales</taxon>
        <taxon>Pseudonocardiaceae</taxon>
        <taxon>Amycolatopsis</taxon>
    </lineage>
</organism>
<dbReference type="AlphaFoldDB" id="A0A9W6VDS6"/>
<dbReference type="NCBIfam" id="NF038175">
    <property type="entry name" value="IniB_NTERM"/>
    <property type="match status" value="1"/>
</dbReference>
<sequence>MGPVQTLHDFALNLLSDPQALADFNADPQAVLSAAGLDDVSAADVHEIMPLVMDLAPASVTDSLSSFDAAGDVTGTLDTARAALANATAPLGGILGDLPNLSGVFGAVSDVAEQTGLNTVTHEALGAVSDVVDGVADAVSGVPIAGPVLEAGAIDLENTVSAVGDHLFDGKLVGASVDALTNHLGDALMPGALVDTVSQLPAVGAPLGGLLEDVRTEGSALLGTVNAAIGSTPVGMQGGDLVSDLSVSDLSSVNTTLNTVTDSVSENLGNLPLVGGAVSGAIDAASGVVDTATTTVGDFAATGDLSGTLDQVTSALPAAPALPAVGDVVDSVNSTVGGLAANAPAVGDVVGSVGSTVGGLAANAPVVGDVVNSVGSTVGDVTAHVPAVGNVMNTAMGTVGNTSVADIHQDVTSHVANLHSTVSGLASDLNVGHVADVPDLHAADGLLGDLHLGQ</sequence>
<evidence type="ECO:0000313" key="1">
    <source>
        <dbReference type="EMBL" id="GLY65060.1"/>
    </source>
</evidence>
<evidence type="ECO:0000313" key="2">
    <source>
        <dbReference type="Proteomes" id="UP001165136"/>
    </source>
</evidence>
<dbReference type="InterPro" id="IPR049709">
    <property type="entry name" value="IniB-like_N"/>
</dbReference>
<proteinExistence type="predicted"/>
<gene>
    <name evidence="1" type="ORF">Atai01_16790</name>
</gene>
<dbReference type="Proteomes" id="UP001165136">
    <property type="component" value="Unassembled WGS sequence"/>
</dbReference>
<name>A0A9W6VDS6_9PSEU</name>
<keyword evidence="2" id="KW-1185">Reference proteome</keyword>